<evidence type="ECO:0000256" key="1">
    <source>
        <dbReference type="ARBA" id="ARBA00004496"/>
    </source>
</evidence>
<dbReference type="RefSeq" id="WP_014214792.1">
    <property type="nucleotide sequence ID" value="NC_016605.1"/>
</dbReference>
<dbReference type="HAMAP" id="MF_01161">
    <property type="entry name" value="tRNA_Ile_lys_synt"/>
    <property type="match status" value="1"/>
</dbReference>
<dbReference type="GO" id="GO:0005737">
    <property type="term" value="C:cytoplasm"/>
    <property type="evidence" value="ECO:0007669"/>
    <property type="project" value="UniProtKB-SubCell"/>
</dbReference>
<dbReference type="GO" id="GO:0032267">
    <property type="term" value="F:tRNA(Ile)-lysidine synthase activity"/>
    <property type="evidence" value="ECO:0007669"/>
    <property type="project" value="UniProtKB-EC"/>
</dbReference>
<keyword evidence="5 8" id="KW-0547">Nucleotide-binding</keyword>
<dbReference type="PATRIC" id="fig|701521.8.peg.263"/>
<dbReference type="HOGENOM" id="CLU_018869_0_2_9"/>
<dbReference type="PANTHER" id="PTHR43033">
    <property type="entry name" value="TRNA(ILE)-LYSIDINE SYNTHASE-RELATED"/>
    <property type="match status" value="1"/>
</dbReference>
<dbReference type="SUPFAM" id="SSF56037">
    <property type="entry name" value="PheT/TilS domain"/>
    <property type="match status" value="1"/>
</dbReference>
<dbReference type="AlphaFoldDB" id="G8PAN5"/>
<comment type="similarity">
    <text evidence="8">Belongs to the tRNA(Ile)-lysidine synthase family.</text>
</comment>
<dbReference type="EC" id="6.3.4.19" evidence="8"/>
<dbReference type="GO" id="GO:0006400">
    <property type="term" value="P:tRNA modification"/>
    <property type="evidence" value="ECO:0007669"/>
    <property type="project" value="UniProtKB-UniRule"/>
</dbReference>
<dbReference type="STRING" id="701521.PECL_271"/>
<evidence type="ECO:0000256" key="6">
    <source>
        <dbReference type="ARBA" id="ARBA00022840"/>
    </source>
</evidence>
<keyword evidence="3 8" id="KW-0436">Ligase</keyword>
<dbReference type="NCBIfam" id="TIGR02432">
    <property type="entry name" value="lysidine_TilS_N"/>
    <property type="match status" value="1"/>
</dbReference>
<dbReference type="EMBL" id="CP003137">
    <property type="protein sequence ID" value="AEV94594.1"/>
    <property type="molecule type" value="Genomic_DNA"/>
</dbReference>
<feature type="binding site" evidence="8">
    <location>
        <begin position="25"/>
        <end position="30"/>
    </location>
    <ligand>
        <name>ATP</name>
        <dbReference type="ChEBI" id="CHEBI:30616"/>
    </ligand>
</feature>
<dbReference type="InterPro" id="IPR011063">
    <property type="entry name" value="TilS/TtcA_N"/>
</dbReference>
<keyword evidence="6 8" id="KW-0067">ATP-binding</keyword>
<proteinExistence type="inferred from homology"/>
<organism evidence="10 11">
    <name type="scientific">Pediococcus claussenii (strain ATCC BAA-344 / DSM 14800 / JCM 18046 / KCTC 3811 / LMG 21948 / P06)</name>
    <dbReference type="NCBI Taxonomy" id="701521"/>
    <lineage>
        <taxon>Bacteria</taxon>
        <taxon>Bacillati</taxon>
        <taxon>Bacillota</taxon>
        <taxon>Bacilli</taxon>
        <taxon>Lactobacillales</taxon>
        <taxon>Lactobacillaceae</taxon>
        <taxon>Pediococcus</taxon>
    </lineage>
</organism>
<name>G8PAN5_PEDCP</name>
<evidence type="ECO:0000256" key="8">
    <source>
        <dbReference type="HAMAP-Rule" id="MF_01161"/>
    </source>
</evidence>
<comment type="function">
    <text evidence="8">Ligates lysine onto the cytidine present at position 34 of the AUA codon-specific tRNA(Ile) that contains the anticodon CAU, in an ATP-dependent manner. Cytidine is converted to lysidine, thus changing the amino acid specificity of the tRNA from methionine to isoleucine.</text>
</comment>
<dbReference type="SMART" id="SM00977">
    <property type="entry name" value="TilS_C"/>
    <property type="match status" value="1"/>
</dbReference>
<dbReference type="eggNOG" id="COG0037">
    <property type="taxonomic scope" value="Bacteria"/>
</dbReference>
<evidence type="ECO:0000256" key="5">
    <source>
        <dbReference type="ARBA" id="ARBA00022741"/>
    </source>
</evidence>
<feature type="domain" description="Lysidine-tRNA(Ile) synthetase C-terminal" evidence="9">
    <location>
        <begin position="370"/>
        <end position="443"/>
    </location>
</feature>
<protein>
    <recommendedName>
        <fullName evidence="8">tRNA(Ile)-lysidine synthase</fullName>
        <ecNumber evidence="8">6.3.4.19</ecNumber>
    </recommendedName>
    <alternativeName>
        <fullName evidence="8">tRNA(Ile)-2-lysyl-cytidine synthase</fullName>
    </alternativeName>
    <alternativeName>
        <fullName evidence="8">tRNA(Ile)-lysidine synthetase</fullName>
    </alternativeName>
</protein>
<dbReference type="Pfam" id="PF11734">
    <property type="entry name" value="TilS_C"/>
    <property type="match status" value="1"/>
</dbReference>
<dbReference type="PANTHER" id="PTHR43033:SF1">
    <property type="entry name" value="TRNA(ILE)-LYSIDINE SYNTHASE-RELATED"/>
    <property type="match status" value="1"/>
</dbReference>
<dbReference type="Proteomes" id="UP000005444">
    <property type="component" value="Chromosome"/>
</dbReference>
<dbReference type="SUPFAM" id="SSF52402">
    <property type="entry name" value="Adenine nucleotide alpha hydrolases-like"/>
    <property type="match status" value="1"/>
</dbReference>
<evidence type="ECO:0000256" key="4">
    <source>
        <dbReference type="ARBA" id="ARBA00022694"/>
    </source>
</evidence>
<dbReference type="InterPro" id="IPR014729">
    <property type="entry name" value="Rossmann-like_a/b/a_fold"/>
</dbReference>
<evidence type="ECO:0000256" key="7">
    <source>
        <dbReference type="ARBA" id="ARBA00048539"/>
    </source>
</evidence>
<keyword evidence="2 8" id="KW-0963">Cytoplasm</keyword>
<comment type="subcellular location">
    <subcellularLocation>
        <location evidence="1 8">Cytoplasm</location>
    </subcellularLocation>
</comment>
<dbReference type="KEGG" id="pce:PECL_271"/>
<dbReference type="CDD" id="cd01992">
    <property type="entry name" value="TilS_N"/>
    <property type="match status" value="1"/>
</dbReference>
<dbReference type="InterPro" id="IPR012796">
    <property type="entry name" value="Lysidine-tRNA-synth_C"/>
</dbReference>
<evidence type="ECO:0000259" key="9">
    <source>
        <dbReference type="SMART" id="SM00977"/>
    </source>
</evidence>
<dbReference type="InterPro" id="IPR012094">
    <property type="entry name" value="tRNA_Ile_lys_synt"/>
</dbReference>
<dbReference type="Gene3D" id="3.40.50.620">
    <property type="entry name" value="HUPs"/>
    <property type="match status" value="1"/>
</dbReference>
<keyword evidence="4 8" id="KW-0819">tRNA processing</keyword>
<dbReference type="GO" id="GO:0005524">
    <property type="term" value="F:ATP binding"/>
    <property type="evidence" value="ECO:0007669"/>
    <property type="project" value="UniProtKB-UniRule"/>
</dbReference>
<dbReference type="Pfam" id="PF01171">
    <property type="entry name" value="ATP_bind_3"/>
    <property type="match status" value="1"/>
</dbReference>
<gene>
    <name evidence="8 10" type="primary">tilS</name>
    <name evidence="10" type="ordered locus">PECL_271</name>
</gene>
<comment type="domain">
    <text evidence="8">The N-terminal region contains the highly conserved SGGXDS motif, predicted to be a P-loop motif involved in ATP binding.</text>
</comment>
<accession>G8PAN5</accession>
<evidence type="ECO:0000256" key="3">
    <source>
        <dbReference type="ARBA" id="ARBA00022598"/>
    </source>
</evidence>
<keyword evidence="11" id="KW-1185">Reference proteome</keyword>
<evidence type="ECO:0000313" key="10">
    <source>
        <dbReference type="EMBL" id="AEV94594.1"/>
    </source>
</evidence>
<evidence type="ECO:0000313" key="11">
    <source>
        <dbReference type="Proteomes" id="UP000005444"/>
    </source>
</evidence>
<dbReference type="InterPro" id="IPR012795">
    <property type="entry name" value="tRNA_Ile_lys_synt_N"/>
</dbReference>
<sequence>MDEIVKAVKKQFGFNPRDTVILAISGGVDSMVLLNVFLELAKQTHMTIVIAHVNHQLREQSTLEEQFLKEWAAKHHVQIEIAHWQVGLTIKTSVEEAARNFRYNFFADVMKKYQAGYVATAHNLNDQAETFLMKLVRGGIVGELGAIQAKHNFGSGEIIRPMLEFPKKYIKKVAVAENIEWYEDETNGSDDYLRNRIRHRIIPQLETENAQVLSHIMDYSQQIQEQSEFLVQYADIELTKLARDSKYDFSKFILLDRVTKKLVLRQMITRENSNMELGNGKLTSLLHSLEHSQANAFFDLGQNFQLVREYDVFFVLKISRKRSKQASSRVLRLENTYSVNGGRLTLRIGKVDESIHDTFVFSANQLVFPLRIKPIDIDIKLGLKNGGHKTVRRELIDQKIPGSKRSQLVMVVDKNDQLIWIPGLKKSWLSQPFESNRTIYTMIFSNGGSF</sequence>
<evidence type="ECO:0000256" key="2">
    <source>
        <dbReference type="ARBA" id="ARBA00022490"/>
    </source>
</evidence>
<comment type="catalytic activity">
    <reaction evidence="7 8">
        <text>cytidine(34) in tRNA(Ile2) + L-lysine + ATP = lysidine(34) in tRNA(Ile2) + AMP + diphosphate + H(+)</text>
        <dbReference type="Rhea" id="RHEA:43744"/>
        <dbReference type="Rhea" id="RHEA-COMP:10625"/>
        <dbReference type="Rhea" id="RHEA-COMP:10670"/>
        <dbReference type="ChEBI" id="CHEBI:15378"/>
        <dbReference type="ChEBI" id="CHEBI:30616"/>
        <dbReference type="ChEBI" id="CHEBI:32551"/>
        <dbReference type="ChEBI" id="CHEBI:33019"/>
        <dbReference type="ChEBI" id="CHEBI:82748"/>
        <dbReference type="ChEBI" id="CHEBI:83665"/>
        <dbReference type="ChEBI" id="CHEBI:456215"/>
        <dbReference type="EC" id="6.3.4.19"/>
    </reaction>
</comment>
<reference evidence="10 11" key="1">
    <citation type="journal article" date="2012" name="J. Bacteriol.">
        <title>Complete Genome Sequence of the Beer Spoilage Organism Pediococcus claussenii ATCC BAA-344T.</title>
        <authorList>
            <person name="Pittet V."/>
            <person name="Abegunde T."/>
            <person name="Marfleet T."/>
            <person name="Haakensen M."/>
            <person name="Morrow K."/>
            <person name="Jayaprakash T."/>
            <person name="Schroeder K."/>
            <person name="Trost B."/>
            <person name="Byrns S."/>
            <person name="Bergsveinson J."/>
            <person name="Kusalik A."/>
            <person name="Ziola B."/>
        </authorList>
    </citation>
    <scope>NUCLEOTIDE SEQUENCE [LARGE SCALE GENOMIC DNA]</scope>
    <source>
        <strain evidence="10 11">ATCC BAA-344</strain>
    </source>
</reference>